<dbReference type="EMBL" id="LGTC01000001">
    <property type="protein sequence ID" value="KNY29548.1"/>
    <property type="molecule type" value="Genomic_DNA"/>
</dbReference>
<dbReference type="InterPro" id="IPR041698">
    <property type="entry name" value="Methyltransf_25"/>
</dbReference>
<dbReference type="GO" id="GO:0032259">
    <property type="term" value="P:methylation"/>
    <property type="evidence" value="ECO:0007669"/>
    <property type="project" value="UniProtKB-KW"/>
</dbReference>
<dbReference type="GO" id="GO:0008168">
    <property type="term" value="F:methyltransferase activity"/>
    <property type="evidence" value="ECO:0007669"/>
    <property type="project" value="UniProtKB-KW"/>
</dbReference>
<dbReference type="PANTHER" id="PTHR43861">
    <property type="entry name" value="TRANS-ACONITATE 2-METHYLTRANSFERASE-RELATED"/>
    <property type="match status" value="1"/>
</dbReference>
<keyword evidence="2" id="KW-0808">Transferase</keyword>
<keyword evidence="1" id="KW-0489">Methyltransferase</keyword>
<organism evidence="4 5">
    <name type="scientific">Pseudobacteroides cellulosolvens ATCC 35603 = DSM 2933</name>
    <dbReference type="NCBI Taxonomy" id="398512"/>
    <lineage>
        <taxon>Bacteria</taxon>
        <taxon>Bacillati</taxon>
        <taxon>Bacillota</taxon>
        <taxon>Clostridia</taxon>
        <taxon>Eubacteriales</taxon>
        <taxon>Oscillospiraceae</taxon>
        <taxon>Pseudobacteroides</taxon>
    </lineage>
</organism>
<dbReference type="eggNOG" id="COG2226">
    <property type="taxonomic scope" value="Bacteria"/>
</dbReference>
<dbReference type="AlphaFoldDB" id="A0A0L6JUP5"/>
<evidence type="ECO:0000259" key="3">
    <source>
        <dbReference type="Pfam" id="PF13649"/>
    </source>
</evidence>
<dbReference type="STRING" id="398512.Bccel_4822"/>
<evidence type="ECO:0000256" key="2">
    <source>
        <dbReference type="ARBA" id="ARBA00022679"/>
    </source>
</evidence>
<accession>A0A0L6JUP5</accession>
<sequence length="229" mass="26831">MDKMDGIKAHFDEEAEQYDGIIRKLMPYYTHMVGTIANCIPFKRDDEIEVIDLGCGTGTISRAILDLYPNAKFTCVDMAPNMLKMAERKLWDAKGARYINCDFYQFEFDKKYDVVVSSLALHHLVTDEDKLEFYRKISDSVKPGGIFVNGDVVLASYQWLHDMYIEKWKEYMSKSVPMDEIEKSWMPLHYREDSPISMMKHLEMLKEAGFNTMDIVWKYYNLAVYLAMK</sequence>
<dbReference type="OrthoDB" id="7365827at2"/>
<dbReference type="Gene3D" id="3.40.50.150">
    <property type="entry name" value="Vaccinia Virus protein VP39"/>
    <property type="match status" value="1"/>
</dbReference>
<dbReference type="Proteomes" id="UP000036923">
    <property type="component" value="Unassembled WGS sequence"/>
</dbReference>
<keyword evidence="5" id="KW-1185">Reference proteome</keyword>
<reference evidence="5" key="1">
    <citation type="submission" date="2015-07" db="EMBL/GenBank/DDBJ databases">
        <title>Near-Complete Genome Sequence of the Cellulolytic Bacterium Bacteroides (Pseudobacteroides) cellulosolvens ATCC 35603.</title>
        <authorList>
            <person name="Dassa B."/>
            <person name="Utturkar S.M."/>
            <person name="Klingeman D.M."/>
            <person name="Hurt R.A."/>
            <person name="Keller M."/>
            <person name="Xu J."/>
            <person name="Reddy Y.H.K."/>
            <person name="Borovok I."/>
            <person name="Grinberg I.R."/>
            <person name="Lamed R."/>
            <person name="Zhivin O."/>
            <person name="Bayer E.A."/>
            <person name="Brown S.D."/>
        </authorList>
    </citation>
    <scope>NUCLEOTIDE SEQUENCE [LARGE SCALE GENOMIC DNA]</scope>
    <source>
        <strain evidence="5">DSM 2933</strain>
    </source>
</reference>
<evidence type="ECO:0000313" key="5">
    <source>
        <dbReference type="Proteomes" id="UP000036923"/>
    </source>
</evidence>
<comment type="caution">
    <text evidence="4">The sequence shown here is derived from an EMBL/GenBank/DDBJ whole genome shotgun (WGS) entry which is preliminary data.</text>
</comment>
<dbReference type="Pfam" id="PF13649">
    <property type="entry name" value="Methyltransf_25"/>
    <property type="match status" value="1"/>
</dbReference>
<dbReference type="SUPFAM" id="SSF53335">
    <property type="entry name" value="S-adenosyl-L-methionine-dependent methyltransferases"/>
    <property type="match status" value="1"/>
</dbReference>
<protein>
    <recommendedName>
        <fullName evidence="3">Methyltransferase domain-containing protein</fullName>
    </recommendedName>
</protein>
<gene>
    <name evidence="4" type="ORF">Bccel_4822</name>
</gene>
<dbReference type="InterPro" id="IPR029063">
    <property type="entry name" value="SAM-dependent_MTases_sf"/>
</dbReference>
<dbReference type="PANTHER" id="PTHR43861:SF1">
    <property type="entry name" value="TRANS-ACONITATE 2-METHYLTRANSFERASE"/>
    <property type="match status" value="1"/>
</dbReference>
<proteinExistence type="predicted"/>
<evidence type="ECO:0000313" key="4">
    <source>
        <dbReference type="EMBL" id="KNY29548.1"/>
    </source>
</evidence>
<name>A0A0L6JUP5_9FIRM</name>
<dbReference type="CDD" id="cd02440">
    <property type="entry name" value="AdoMet_MTases"/>
    <property type="match status" value="1"/>
</dbReference>
<feature type="domain" description="Methyltransferase" evidence="3">
    <location>
        <begin position="50"/>
        <end position="145"/>
    </location>
</feature>
<evidence type="ECO:0000256" key="1">
    <source>
        <dbReference type="ARBA" id="ARBA00022603"/>
    </source>
</evidence>
<dbReference type="RefSeq" id="WP_050753764.1">
    <property type="nucleotide sequence ID" value="NZ_JQKC01000001.1"/>
</dbReference>